<keyword evidence="7" id="KW-0378">Hydrolase</keyword>
<dbReference type="Gene3D" id="1.10.340.70">
    <property type="match status" value="1"/>
</dbReference>
<dbReference type="InterPro" id="IPR041373">
    <property type="entry name" value="RT_RNaseH"/>
</dbReference>
<evidence type="ECO:0000313" key="13">
    <source>
        <dbReference type="Proteomes" id="UP000694548"/>
    </source>
</evidence>
<dbReference type="GO" id="GO:0004523">
    <property type="term" value="F:RNA-DNA hybrid ribonuclease activity"/>
    <property type="evidence" value="ECO:0007669"/>
    <property type="project" value="UniProtKB-EC"/>
</dbReference>
<dbReference type="CDD" id="cd01647">
    <property type="entry name" value="RT_LTR"/>
    <property type="match status" value="1"/>
</dbReference>
<dbReference type="Proteomes" id="UP000694548">
    <property type="component" value="Unassembled WGS sequence"/>
</dbReference>
<evidence type="ECO:0000256" key="3">
    <source>
        <dbReference type="ARBA" id="ARBA00022679"/>
    </source>
</evidence>
<sequence length="734" mass="82680">MLGHSWFLRHNPQISWSSGRVLTWGAACHSYRPPQPDSEPGHPVTEDIDSSQFPSCYHDLAQVFSKSPTTILPPHRPYDLEIKLLPGSVPPRGRLYSLSPAETRAMDAYIADAIQHGFICPSTSPGAAGFFFMKKKEGGLQPCIDYRGLNKITVRDRHPLPLMTTALDVVSQSTIFTKLDLCSAYNLVRIKQGDEWKTTFITPTGHWEYLVMPIGLCNSPAVFQRLITDVLRDMLGRWVFVYLDDIMIYSRTLEEHVTHVRAVLSRLLENRLYCKLEKCAFRQETISFLGFLVSSQGFSMDPQKVQAVAHWPIPTSLKQLQSFLCFSNFHRRFIRGFSSIAAPLTALTRSSNQTRPFRLIPEATQTFHTLVHRFTTAPILVHPDPTRPFVVEVGASEVGAGAVLSQSGPDSKLHPCVYFSRKFSPTQSNYGVGDRELLAIKWALEEWQQWLLGTPDPFTIWMDHQNLIHIQNARQLNPRQARWALFFESFHFHLAYRPGSKNLKADALSRCYTQSAPVRELPPILPAQKFIAALHWPVEDTIRAALPIDPAPADAPSDRLYVPSTCRSEVLAWGHAFCLAGHQGQTRTLQFLQRALWWPSMAKDVQECVAACPTCARSETPNQPPTGDLHPLPIIHRPWSHIGLDFVTGLPPVNQLETILTIVDRFLKAVHLVALPCLPTAKQTAEILLEQVVRLNGFPQDIVSDLGPQFMSRFWKAFCRLVGASRSLSSGYHP</sequence>
<dbReference type="SUPFAM" id="SSF56672">
    <property type="entry name" value="DNA/RNA polymerases"/>
    <property type="match status" value="1"/>
</dbReference>
<dbReference type="PANTHER" id="PTHR37984">
    <property type="entry name" value="PROTEIN CBG26694"/>
    <property type="match status" value="1"/>
</dbReference>
<dbReference type="FunFam" id="1.10.340.70:FF:000001">
    <property type="entry name" value="Retrovirus-related Pol polyprotein from transposon gypsy-like Protein"/>
    <property type="match status" value="1"/>
</dbReference>
<dbReference type="Gene3D" id="3.30.420.10">
    <property type="entry name" value="Ribonuclease H-like superfamily/Ribonuclease H"/>
    <property type="match status" value="1"/>
</dbReference>
<evidence type="ECO:0000256" key="5">
    <source>
        <dbReference type="ARBA" id="ARBA00022722"/>
    </source>
</evidence>
<organism evidence="12 13">
    <name type="scientific">Nothobranchius furzeri</name>
    <name type="common">Turquoise killifish</name>
    <dbReference type="NCBI Taxonomy" id="105023"/>
    <lineage>
        <taxon>Eukaryota</taxon>
        <taxon>Metazoa</taxon>
        <taxon>Chordata</taxon>
        <taxon>Craniata</taxon>
        <taxon>Vertebrata</taxon>
        <taxon>Euteleostomi</taxon>
        <taxon>Actinopterygii</taxon>
        <taxon>Neopterygii</taxon>
        <taxon>Teleostei</taxon>
        <taxon>Neoteleostei</taxon>
        <taxon>Acanthomorphata</taxon>
        <taxon>Ovalentaria</taxon>
        <taxon>Atherinomorphae</taxon>
        <taxon>Cyprinodontiformes</taxon>
        <taxon>Nothobranchiidae</taxon>
        <taxon>Nothobranchius</taxon>
    </lineage>
</organism>
<reference evidence="12" key="1">
    <citation type="submission" date="2025-08" db="UniProtKB">
        <authorList>
            <consortium name="Ensembl"/>
        </authorList>
    </citation>
    <scope>IDENTIFICATION</scope>
</reference>
<evidence type="ECO:0000256" key="7">
    <source>
        <dbReference type="ARBA" id="ARBA00022801"/>
    </source>
</evidence>
<dbReference type="InterPro" id="IPR012337">
    <property type="entry name" value="RNaseH-like_sf"/>
</dbReference>
<dbReference type="Pfam" id="PF17917">
    <property type="entry name" value="RT_RNaseH"/>
    <property type="match status" value="1"/>
</dbReference>
<dbReference type="Pfam" id="PF00078">
    <property type="entry name" value="RVT_1"/>
    <property type="match status" value="1"/>
</dbReference>
<dbReference type="GO" id="GO:0015074">
    <property type="term" value="P:DNA integration"/>
    <property type="evidence" value="ECO:0007669"/>
    <property type="project" value="InterPro"/>
</dbReference>
<accession>A0A8C6LLQ0</accession>
<evidence type="ECO:0000259" key="10">
    <source>
        <dbReference type="PROSITE" id="PS50878"/>
    </source>
</evidence>
<feature type="domain" description="Integrase catalytic" evidence="11">
    <location>
        <begin position="634"/>
        <end position="734"/>
    </location>
</feature>
<dbReference type="Gene3D" id="3.10.20.370">
    <property type="match status" value="1"/>
</dbReference>
<evidence type="ECO:0000256" key="8">
    <source>
        <dbReference type="ARBA" id="ARBA00022918"/>
    </source>
</evidence>
<dbReference type="InterPro" id="IPR043502">
    <property type="entry name" value="DNA/RNA_pol_sf"/>
</dbReference>
<dbReference type="Pfam" id="PF17921">
    <property type="entry name" value="Integrase_H2C2"/>
    <property type="match status" value="1"/>
</dbReference>
<reference evidence="12" key="2">
    <citation type="submission" date="2025-09" db="UniProtKB">
        <authorList>
            <consortium name="Ensembl"/>
        </authorList>
    </citation>
    <scope>IDENTIFICATION</scope>
</reference>
<dbReference type="AlphaFoldDB" id="A0A8C6LLQ0"/>
<evidence type="ECO:0000256" key="1">
    <source>
        <dbReference type="ARBA" id="ARBA00010879"/>
    </source>
</evidence>
<keyword evidence="5" id="KW-0540">Nuclease</keyword>
<dbReference type="Ensembl" id="ENSNFUT00015021562.1">
    <property type="protein sequence ID" value="ENSNFUP00015020593.1"/>
    <property type="gene ID" value="ENSNFUG00015009993.1"/>
</dbReference>
<dbReference type="GO" id="GO:0003964">
    <property type="term" value="F:RNA-directed DNA polymerase activity"/>
    <property type="evidence" value="ECO:0007669"/>
    <property type="project" value="UniProtKB-KW"/>
</dbReference>
<dbReference type="PANTHER" id="PTHR37984:SF5">
    <property type="entry name" value="PROTEIN NYNRIN-LIKE"/>
    <property type="match status" value="1"/>
</dbReference>
<dbReference type="Gene3D" id="3.10.10.10">
    <property type="entry name" value="HIV Type 1 Reverse Transcriptase, subunit A, domain 1"/>
    <property type="match status" value="1"/>
</dbReference>
<dbReference type="GO" id="GO:0003676">
    <property type="term" value="F:nucleic acid binding"/>
    <property type="evidence" value="ECO:0007669"/>
    <property type="project" value="InterPro"/>
</dbReference>
<evidence type="ECO:0000259" key="11">
    <source>
        <dbReference type="PROSITE" id="PS50994"/>
    </source>
</evidence>
<keyword evidence="13" id="KW-1185">Reference proteome</keyword>
<evidence type="ECO:0000256" key="9">
    <source>
        <dbReference type="ARBA" id="ARBA00039658"/>
    </source>
</evidence>
<dbReference type="PROSITE" id="PS50994">
    <property type="entry name" value="INTEGRASE"/>
    <property type="match status" value="1"/>
</dbReference>
<protein>
    <recommendedName>
        <fullName evidence="9">Gypsy retrotransposon integrase-like protein 1</fullName>
        <ecNumber evidence="2">3.1.26.4</ecNumber>
    </recommendedName>
</protein>
<proteinExistence type="inferred from homology"/>
<evidence type="ECO:0000313" key="12">
    <source>
        <dbReference type="Ensembl" id="ENSNFUP00015020593.1"/>
    </source>
</evidence>
<keyword evidence="6" id="KW-0255">Endonuclease</keyword>
<keyword evidence="4" id="KW-0548">Nucleotidyltransferase</keyword>
<keyword evidence="3" id="KW-0808">Transferase</keyword>
<dbReference type="InterPro" id="IPR043128">
    <property type="entry name" value="Rev_trsase/Diguanyl_cyclase"/>
</dbReference>
<dbReference type="InterPro" id="IPR036397">
    <property type="entry name" value="RNaseH_sf"/>
</dbReference>
<evidence type="ECO:0000256" key="6">
    <source>
        <dbReference type="ARBA" id="ARBA00022759"/>
    </source>
</evidence>
<dbReference type="SUPFAM" id="SSF53098">
    <property type="entry name" value="Ribonuclease H-like"/>
    <property type="match status" value="1"/>
</dbReference>
<keyword evidence="8" id="KW-0695">RNA-directed DNA polymerase</keyword>
<comment type="similarity">
    <text evidence="1">Belongs to the beta type-B retroviral polymerase family. HERV class-II K(HML-2) pol subfamily.</text>
</comment>
<dbReference type="EC" id="3.1.26.4" evidence="2"/>
<dbReference type="Gene3D" id="3.30.70.270">
    <property type="match status" value="2"/>
</dbReference>
<dbReference type="InterPro" id="IPR050951">
    <property type="entry name" value="Retrovirus_Pol_polyprotein"/>
</dbReference>
<dbReference type="GeneTree" id="ENSGT01060000248608"/>
<name>A0A8C6LLQ0_NOTFU</name>
<evidence type="ECO:0000256" key="4">
    <source>
        <dbReference type="ARBA" id="ARBA00022695"/>
    </source>
</evidence>
<dbReference type="InterPro" id="IPR041588">
    <property type="entry name" value="Integrase_H2C2"/>
</dbReference>
<dbReference type="CDD" id="cd09274">
    <property type="entry name" value="RNase_HI_RT_Ty3"/>
    <property type="match status" value="1"/>
</dbReference>
<dbReference type="PROSITE" id="PS50878">
    <property type="entry name" value="RT_POL"/>
    <property type="match status" value="1"/>
</dbReference>
<dbReference type="InterPro" id="IPR001584">
    <property type="entry name" value="Integrase_cat-core"/>
</dbReference>
<dbReference type="InterPro" id="IPR000477">
    <property type="entry name" value="RT_dom"/>
</dbReference>
<evidence type="ECO:0000256" key="2">
    <source>
        <dbReference type="ARBA" id="ARBA00012180"/>
    </source>
</evidence>
<feature type="domain" description="Reverse transcriptase" evidence="10">
    <location>
        <begin position="114"/>
        <end position="293"/>
    </location>
</feature>
<dbReference type="FunFam" id="3.30.70.270:FF:000020">
    <property type="entry name" value="Transposon Tf2-6 polyprotein-like Protein"/>
    <property type="match status" value="1"/>
</dbReference>